<dbReference type="AlphaFoldDB" id="A0A5C5Y9Z3"/>
<dbReference type="EMBL" id="SJPL01000001">
    <property type="protein sequence ID" value="TWT71769.1"/>
    <property type="molecule type" value="Genomic_DNA"/>
</dbReference>
<feature type="signal peptide" evidence="1">
    <location>
        <begin position="1"/>
        <end position="27"/>
    </location>
</feature>
<sequence length="503" mass="56503" precursor="true">MNATKPHSTLWIAVVALAGIQAVPASAEESPWTRDNRIAISADGNPHADADDVGATPLTMAVMAKAGLQDNLVHFDFDNFLEYERIDPEENRMWQSAMGAQARFGFDRNRFFDAAIQPNRAIEHLTGVINESTAKDPLYLIAAGPMELIYRALEAADADARKHVTIVSHHDYNEYFKPRLWHRNWNDIQRLVPDIGYLRIKDQNGSKGQGLKGSSNDDFQWLKHHADSKLNWVYDRIAAGKPDVSDAGMLTWLIGINGTDTVVSIAEMKDWFGTDSISNTGDPQTTPDAPAGVAPDVVPPQGQSIFKEVDGKLVIEAESVPLTDDWVVETSESDFSGDGYIRWMPSWIHKISHQHQGVLMYRLRITHPGEYRMALRSSHKGAPERDKWNDCWTLMGLNPVHPYGITRKTYHAINQESFDSGTGFTWHTTHDNYGSVAKSDGHFSTPVYQLDKGDHYFWICGRSGGYRIDKIHFFKQGVDGFKDDAEPVTPIISVDQDRDEPQR</sequence>
<dbReference type="RefSeq" id="WP_197203851.1">
    <property type="nucleotide sequence ID" value="NZ_SJPL01000001.1"/>
</dbReference>
<accession>A0A5C5Y9Z3</accession>
<feature type="chain" id="PRO_5022794706" evidence="1">
    <location>
        <begin position="28"/>
        <end position="503"/>
    </location>
</feature>
<evidence type="ECO:0000313" key="2">
    <source>
        <dbReference type="EMBL" id="TWT71769.1"/>
    </source>
</evidence>
<keyword evidence="3" id="KW-1185">Reference proteome</keyword>
<evidence type="ECO:0000313" key="3">
    <source>
        <dbReference type="Proteomes" id="UP000317238"/>
    </source>
</evidence>
<comment type="caution">
    <text evidence="2">The sequence shown here is derived from an EMBL/GenBank/DDBJ whole genome shotgun (WGS) entry which is preliminary data.</text>
</comment>
<protein>
    <submittedName>
        <fullName evidence="2">Uncharacterized protein</fullName>
    </submittedName>
</protein>
<keyword evidence="1" id="KW-0732">Signal</keyword>
<organism evidence="2 3">
    <name type="scientific">Crateriforma conspicua</name>
    <dbReference type="NCBI Taxonomy" id="2527996"/>
    <lineage>
        <taxon>Bacteria</taxon>
        <taxon>Pseudomonadati</taxon>
        <taxon>Planctomycetota</taxon>
        <taxon>Planctomycetia</taxon>
        <taxon>Planctomycetales</taxon>
        <taxon>Planctomycetaceae</taxon>
        <taxon>Crateriforma</taxon>
    </lineage>
</organism>
<reference evidence="2 3" key="1">
    <citation type="submission" date="2019-02" db="EMBL/GenBank/DDBJ databases">
        <title>Deep-cultivation of Planctomycetes and their phenomic and genomic characterization uncovers novel biology.</title>
        <authorList>
            <person name="Wiegand S."/>
            <person name="Jogler M."/>
            <person name="Boedeker C."/>
            <person name="Pinto D."/>
            <person name="Vollmers J."/>
            <person name="Rivas-Marin E."/>
            <person name="Kohn T."/>
            <person name="Peeters S.H."/>
            <person name="Heuer A."/>
            <person name="Rast P."/>
            <person name="Oberbeckmann S."/>
            <person name="Bunk B."/>
            <person name="Jeske O."/>
            <person name="Meyerdierks A."/>
            <person name="Storesund J.E."/>
            <person name="Kallscheuer N."/>
            <person name="Luecker S."/>
            <person name="Lage O.M."/>
            <person name="Pohl T."/>
            <person name="Merkel B.J."/>
            <person name="Hornburger P."/>
            <person name="Mueller R.-W."/>
            <person name="Bruemmer F."/>
            <person name="Labrenz M."/>
            <person name="Spormann A.M."/>
            <person name="Op Den Camp H."/>
            <person name="Overmann J."/>
            <person name="Amann R."/>
            <person name="Jetten M.S.M."/>
            <person name="Mascher T."/>
            <person name="Medema M.H."/>
            <person name="Devos D.P."/>
            <person name="Kaster A.-K."/>
            <person name="Ovreas L."/>
            <person name="Rohde M."/>
            <person name="Galperin M.Y."/>
            <person name="Jogler C."/>
        </authorList>
    </citation>
    <scope>NUCLEOTIDE SEQUENCE [LARGE SCALE GENOMIC DNA]</scope>
    <source>
        <strain evidence="2 3">Pan14r</strain>
    </source>
</reference>
<evidence type="ECO:0000256" key="1">
    <source>
        <dbReference type="SAM" id="SignalP"/>
    </source>
</evidence>
<name>A0A5C5Y9Z3_9PLAN</name>
<gene>
    <name evidence="2" type="ORF">Pan14r_40850</name>
</gene>
<dbReference type="Gene3D" id="2.60.120.260">
    <property type="entry name" value="Galactose-binding domain-like"/>
    <property type="match status" value="1"/>
</dbReference>
<proteinExistence type="predicted"/>
<dbReference type="Proteomes" id="UP000317238">
    <property type="component" value="Unassembled WGS sequence"/>
</dbReference>